<organism evidence="2 3">
    <name type="scientific">Saguinus oedipus</name>
    <name type="common">Cotton-top tamarin</name>
    <name type="synonym">Oedipomidas oedipus</name>
    <dbReference type="NCBI Taxonomy" id="9490"/>
    <lineage>
        <taxon>Eukaryota</taxon>
        <taxon>Metazoa</taxon>
        <taxon>Chordata</taxon>
        <taxon>Craniata</taxon>
        <taxon>Vertebrata</taxon>
        <taxon>Euteleostomi</taxon>
        <taxon>Mammalia</taxon>
        <taxon>Eutheria</taxon>
        <taxon>Euarchontoglires</taxon>
        <taxon>Primates</taxon>
        <taxon>Haplorrhini</taxon>
        <taxon>Platyrrhini</taxon>
        <taxon>Cebidae</taxon>
        <taxon>Callitrichinae</taxon>
        <taxon>Saguinus</taxon>
    </lineage>
</organism>
<dbReference type="Proteomes" id="UP001266305">
    <property type="component" value="Unassembled WGS sequence"/>
</dbReference>
<feature type="compositionally biased region" description="Basic and acidic residues" evidence="1">
    <location>
        <begin position="75"/>
        <end position="84"/>
    </location>
</feature>
<name>A0ABQ9TQ67_SAGOE</name>
<feature type="compositionally biased region" description="Pro residues" evidence="1">
    <location>
        <begin position="45"/>
        <end position="68"/>
    </location>
</feature>
<keyword evidence="3" id="KW-1185">Reference proteome</keyword>
<proteinExistence type="predicted"/>
<evidence type="ECO:0000313" key="3">
    <source>
        <dbReference type="Proteomes" id="UP001266305"/>
    </source>
</evidence>
<reference evidence="2 3" key="1">
    <citation type="submission" date="2023-05" db="EMBL/GenBank/DDBJ databases">
        <title>B98-5 Cell Line De Novo Hybrid Assembly: An Optical Mapping Approach.</title>
        <authorList>
            <person name="Kananen K."/>
            <person name="Auerbach J.A."/>
            <person name="Kautto E."/>
            <person name="Blachly J.S."/>
        </authorList>
    </citation>
    <scope>NUCLEOTIDE SEQUENCE [LARGE SCALE GENOMIC DNA]</scope>
    <source>
        <strain evidence="2">B95-8</strain>
        <tissue evidence="2">Cell line</tissue>
    </source>
</reference>
<feature type="non-terminal residue" evidence="2">
    <location>
        <position position="1"/>
    </location>
</feature>
<feature type="compositionally biased region" description="Low complexity" evidence="1">
    <location>
        <begin position="27"/>
        <end position="44"/>
    </location>
</feature>
<comment type="caution">
    <text evidence="2">The sequence shown here is derived from an EMBL/GenBank/DDBJ whole genome shotgun (WGS) entry which is preliminary data.</text>
</comment>
<sequence>PQGGPGNSDPVAGTGPAEPSPPPPGPRSRQAGPRSPPSLCLLPPAGSPPRPPPARPPALGPPPGPSVPYPAGGARAEDGAEETSRSSGLPPFV</sequence>
<accession>A0ABQ9TQ67</accession>
<evidence type="ECO:0000313" key="2">
    <source>
        <dbReference type="EMBL" id="KAK2086922.1"/>
    </source>
</evidence>
<evidence type="ECO:0008006" key="4">
    <source>
        <dbReference type="Google" id="ProtNLM"/>
    </source>
</evidence>
<evidence type="ECO:0000256" key="1">
    <source>
        <dbReference type="SAM" id="MobiDB-lite"/>
    </source>
</evidence>
<protein>
    <recommendedName>
        <fullName evidence="4">Dopamine receptor D4</fullName>
    </recommendedName>
</protein>
<dbReference type="EMBL" id="JASSZA010000019">
    <property type="protein sequence ID" value="KAK2086922.1"/>
    <property type="molecule type" value="Genomic_DNA"/>
</dbReference>
<gene>
    <name evidence="2" type="ORF">P7K49_032829</name>
</gene>
<feature type="region of interest" description="Disordered" evidence="1">
    <location>
        <begin position="1"/>
        <end position="93"/>
    </location>
</feature>